<feature type="compositionally biased region" description="Basic residues" evidence="1">
    <location>
        <begin position="104"/>
        <end position="115"/>
    </location>
</feature>
<evidence type="ECO:0000313" key="2">
    <source>
        <dbReference type="EMBL" id="EGO27612.1"/>
    </source>
</evidence>
<gene>
    <name evidence="2" type="ORF">SERLADRAFT_435388</name>
</gene>
<organism>
    <name type="scientific">Serpula lacrymans var. lacrymans (strain S7.9)</name>
    <name type="common">Dry rot fungus</name>
    <dbReference type="NCBI Taxonomy" id="578457"/>
    <lineage>
        <taxon>Eukaryota</taxon>
        <taxon>Fungi</taxon>
        <taxon>Dikarya</taxon>
        <taxon>Basidiomycota</taxon>
        <taxon>Agaricomycotina</taxon>
        <taxon>Agaricomycetes</taxon>
        <taxon>Agaricomycetidae</taxon>
        <taxon>Boletales</taxon>
        <taxon>Coniophorineae</taxon>
        <taxon>Serpulaceae</taxon>
        <taxon>Serpula</taxon>
    </lineage>
</organism>
<dbReference type="KEGG" id="sla:SERLADRAFT_435388"/>
<feature type="region of interest" description="Disordered" evidence="1">
    <location>
        <begin position="75"/>
        <end position="115"/>
    </location>
</feature>
<accession>F8NNU0</accession>
<sequence length="115" mass="13175">MNQHLLTITIDLLLSIPPHLSSFSPLKLDISSTITTLVQFLAFFAIIQYLQTELVSDIVYLHRVYIPTALRRVGVRSGPQRPKKIPRSPQQATPRPPRPYRSPYPRHGRIGRTDH</sequence>
<dbReference type="HOGENOM" id="CLU_2110462_0_0_1"/>
<protein>
    <submittedName>
        <fullName evidence="2">Uncharacterized protein</fullName>
    </submittedName>
</protein>
<evidence type="ECO:0000256" key="1">
    <source>
        <dbReference type="SAM" id="MobiDB-lite"/>
    </source>
</evidence>
<dbReference type="RefSeq" id="XP_007315703.1">
    <property type="nucleotide sequence ID" value="XM_007315641.1"/>
</dbReference>
<reference evidence="2" key="1">
    <citation type="submission" date="2011-04" db="EMBL/GenBank/DDBJ databases">
        <title>Evolution of plant cell wall degrading machinery underlies the functional diversity of forest fungi.</title>
        <authorList>
            <consortium name="US DOE Joint Genome Institute (JGI-PGF)"/>
            <person name="Eastwood D.C."/>
            <person name="Floudas D."/>
            <person name="Binder M."/>
            <person name="Majcherczyk A."/>
            <person name="Schneider P."/>
            <person name="Aerts A."/>
            <person name="Asiegbu F.O."/>
            <person name="Baker S.E."/>
            <person name="Barry K."/>
            <person name="Bendiksby M."/>
            <person name="Blumentritt M."/>
            <person name="Coutinho P.M."/>
            <person name="Cullen D."/>
            <person name="Cullen D."/>
            <person name="Gathman A."/>
            <person name="Goodell B."/>
            <person name="Henrissat B."/>
            <person name="Ihrmark K."/>
            <person name="Kauserud H."/>
            <person name="Kohler A."/>
            <person name="LaButti K."/>
            <person name="Lapidus A."/>
            <person name="Lavin J.L."/>
            <person name="Lee Y.-H."/>
            <person name="Lindquist E."/>
            <person name="Lilly W."/>
            <person name="Lucas S."/>
            <person name="Morin E."/>
            <person name="Murat C."/>
            <person name="Oguiza J.A."/>
            <person name="Park J."/>
            <person name="Pisabarro A.G."/>
            <person name="Riley R."/>
            <person name="Rosling A."/>
            <person name="Salamov A."/>
            <person name="Schmidt O."/>
            <person name="Schmutz J."/>
            <person name="Skrede I."/>
            <person name="Stenlid J."/>
            <person name="Wiebenga A."/>
            <person name="Xie X."/>
            <person name="Kues U."/>
            <person name="Hibbett D.S."/>
            <person name="Hoffmeister D."/>
            <person name="Hogberg N."/>
            <person name="Martin F."/>
            <person name="Grigoriev I.V."/>
            <person name="Watkinson S.C."/>
        </authorList>
    </citation>
    <scope>NUCLEOTIDE SEQUENCE</scope>
    <source>
        <strain evidence="2">S7.9</strain>
    </source>
</reference>
<dbReference type="GeneID" id="18814534"/>
<name>F8NNU0_SERL9</name>
<dbReference type="EMBL" id="GL945431">
    <property type="protein sequence ID" value="EGO27612.1"/>
    <property type="molecule type" value="Genomic_DNA"/>
</dbReference>
<proteinExistence type="predicted"/>
<dbReference type="Proteomes" id="UP000008064">
    <property type="component" value="Unassembled WGS sequence"/>
</dbReference>
<dbReference type="AlphaFoldDB" id="F8NNU0"/>